<protein>
    <recommendedName>
        <fullName evidence="1">peptidylglycine monooxygenase</fullName>
        <ecNumber evidence="1">1.14.17.3</ecNumber>
    </recommendedName>
</protein>
<keyword evidence="9" id="KW-0812">Transmembrane</keyword>
<dbReference type="OrthoDB" id="10018185at2759"/>
<dbReference type="GO" id="GO:0004504">
    <property type="term" value="F:peptidylglycine monooxygenase activity"/>
    <property type="evidence" value="ECO:0007669"/>
    <property type="project" value="UniProtKB-EC"/>
</dbReference>
<comment type="cofactor">
    <cofactor evidence="7">
        <name>Cu(2+)</name>
        <dbReference type="ChEBI" id="CHEBI:29036"/>
    </cofactor>
    <text evidence="7">Binds 2 Cu(2+) ions per subunit.</text>
</comment>
<evidence type="ECO:0000259" key="10">
    <source>
        <dbReference type="Pfam" id="PF01082"/>
    </source>
</evidence>
<dbReference type="PANTHER" id="PTHR10680">
    <property type="entry name" value="PEPTIDYL-GLYCINE ALPHA-AMIDATING MONOOXYGENASE"/>
    <property type="match status" value="1"/>
</dbReference>
<keyword evidence="9" id="KW-0472">Membrane</keyword>
<evidence type="ECO:0000256" key="8">
    <source>
        <dbReference type="PIRSR" id="PIRSR600720-3"/>
    </source>
</evidence>
<dbReference type="EMBL" id="CAJNOJ010000299">
    <property type="protein sequence ID" value="CAF1380920.1"/>
    <property type="molecule type" value="Genomic_DNA"/>
</dbReference>
<dbReference type="EC" id="1.14.17.3" evidence="1"/>
<evidence type="ECO:0000256" key="4">
    <source>
        <dbReference type="ARBA" id="ARBA00023157"/>
    </source>
</evidence>
<keyword evidence="3" id="KW-0732">Signal</keyword>
<dbReference type="InterPro" id="IPR014784">
    <property type="entry name" value="Cu2_ascorb_mOase-like_C"/>
</dbReference>
<sequence length="786" mass="88572">MTICKRGDEDDFDSNCLSDDLKDLINRYAGRTFSYSELSSVVTNIKMENDLCKLRFHRKLMDYCRNQVFIGELTELKTIIGIQMIPYGQDDSVALDDDGNPIECTSNPHDLGHILDIFNQRLSFSYIQCLIHLRPNANFNLQNLFFHFLHPSSKLPSTKKGIISGPALVSVGSNETVYNVSIRCPSDCTCMWLLDDRVIVPQANSSVKLMFNEKNVGNRTLSYVKYIANKPTILASLSIIILCNSTKTTMSTNATSVLGTTTPISSTTSALSEPTPTCNSCNVNYKITQYNSSDVMGSCDQFCSSSEYVCNITANTTSCITSYDDGSVKTHHRRRRGSYQPRTFNLSDSGACTDNPEYYCCCISISKSKLLLCITHSMNMPITSHFNLRGTTSWNLLIILITVLNIADSITIPNDDDIITINVTMSNVTTTKEDQYAYVQYLLPDEELTIIGYLPLINMNIVHHMVTYACSIPASNRSFWFDGLACIGKQLIVHVWALNGQPLILPKDVGFVVGRNTPYKFIIVNLHYLSIVTDDNSGNQLLVSRKSRPYRAGIMLSGTHHFHLPPKTHRRMNSLYQIRGENITQIIRGSPQRPQSFYALPSQVSIDNGDYLVGECVYDNDDDHAVNAGPSHDDEMCNIYAMYSYKFEQILNDSTTRTQRRTTACWGNTAAHMTRLLFDDNVTITTVPYVIQKISQINKIHAEQTIQLSMSHSYTNPQNTSDAAQSEKFSMNETKLPWLLIISCIIFLSTLIIWTLYRILCNGIISNDWIQRQKNYEMLMPDGAEE</sequence>
<dbReference type="InterPro" id="IPR000720">
    <property type="entry name" value="PHM/PAL"/>
</dbReference>
<feature type="binding site" evidence="7">
    <location>
        <position position="569"/>
    </location>
    <ligand>
        <name>Cu(2+)</name>
        <dbReference type="ChEBI" id="CHEBI:29036"/>
        <label>1</label>
        <note>catalytic</note>
    </ligand>
</feature>
<evidence type="ECO:0000256" key="2">
    <source>
        <dbReference type="ARBA" id="ARBA00022723"/>
    </source>
</evidence>
<proteinExistence type="predicted"/>
<keyword evidence="7" id="KW-0186">Copper</keyword>
<dbReference type="InterPro" id="IPR008977">
    <property type="entry name" value="PHM/PNGase_F_dom_sf"/>
</dbReference>
<dbReference type="AlphaFoldDB" id="A0A815JQA7"/>
<feature type="domain" description="Copper type II ascorbate-dependent monooxygenase C-terminal" evidence="11">
    <location>
        <begin position="557"/>
        <end position="645"/>
    </location>
</feature>
<dbReference type="Pfam" id="PF03712">
    <property type="entry name" value="Cu2_monoox_C"/>
    <property type="match status" value="1"/>
</dbReference>
<feature type="binding site" evidence="7">
    <location>
        <position position="636"/>
    </location>
    <ligand>
        <name>Cu(2+)</name>
        <dbReference type="ChEBI" id="CHEBI:29036"/>
        <label>1</label>
        <note>catalytic</note>
    </ligand>
</feature>
<dbReference type="GO" id="GO:0016020">
    <property type="term" value="C:membrane"/>
    <property type="evidence" value="ECO:0007669"/>
    <property type="project" value="InterPro"/>
</dbReference>
<keyword evidence="4 8" id="KW-1015">Disulfide bond</keyword>
<feature type="transmembrane region" description="Helical" evidence="9">
    <location>
        <begin position="736"/>
        <end position="757"/>
    </location>
</feature>
<evidence type="ECO:0000256" key="7">
    <source>
        <dbReference type="PIRSR" id="PIRSR600720-2"/>
    </source>
</evidence>
<dbReference type="InterPro" id="IPR024548">
    <property type="entry name" value="Cu2_monoox_C"/>
</dbReference>
<evidence type="ECO:0000313" key="12">
    <source>
        <dbReference type="EMBL" id="CAF1380920.1"/>
    </source>
</evidence>
<reference evidence="12" key="1">
    <citation type="submission" date="2021-02" db="EMBL/GenBank/DDBJ databases">
        <authorList>
            <person name="Nowell W R."/>
        </authorList>
    </citation>
    <scope>NUCLEOTIDE SEQUENCE</scope>
</reference>
<dbReference type="PRINTS" id="PR00790">
    <property type="entry name" value="PAMONOXGNASE"/>
</dbReference>
<keyword evidence="2 7" id="KW-0479">Metal-binding</keyword>
<dbReference type="Gene3D" id="2.60.120.230">
    <property type="match status" value="1"/>
</dbReference>
<feature type="disulfide bond" evidence="8">
    <location>
        <begin position="616"/>
        <end position="637"/>
    </location>
</feature>
<evidence type="ECO:0000259" key="11">
    <source>
        <dbReference type="Pfam" id="PF03712"/>
    </source>
</evidence>
<evidence type="ECO:0000256" key="9">
    <source>
        <dbReference type="SAM" id="Phobius"/>
    </source>
</evidence>
<comment type="caution">
    <text evidence="12">The sequence shown here is derived from an EMBL/GenBank/DDBJ whole genome shotgun (WGS) entry which is preliminary data.</text>
</comment>
<name>A0A815JQA7_ADIRI</name>
<feature type="domain" description="Copper type II ascorbate-dependent monooxygenase N-terminal" evidence="10">
    <location>
        <begin position="422"/>
        <end position="529"/>
    </location>
</feature>
<dbReference type="InterPro" id="IPR000323">
    <property type="entry name" value="Cu2_ascorb_mOase_N"/>
</dbReference>
<feature type="binding site" evidence="7">
    <location>
        <position position="463"/>
    </location>
    <ligand>
        <name>Cu(2+)</name>
        <dbReference type="ChEBI" id="CHEBI:29036"/>
        <label>1</label>
        <note>catalytic</note>
    </ligand>
</feature>
<dbReference type="GO" id="GO:0006518">
    <property type="term" value="P:peptide metabolic process"/>
    <property type="evidence" value="ECO:0007669"/>
    <property type="project" value="InterPro"/>
</dbReference>
<evidence type="ECO:0000256" key="5">
    <source>
        <dbReference type="ARBA" id="ARBA00023180"/>
    </source>
</evidence>
<dbReference type="Pfam" id="PF01082">
    <property type="entry name" value="Cu2_monooxygen"/>
    <property type="match status" value="1"/>
</dbReference>
<organism evidence="12 13">
    <name type="scientific">Adineta ricciae</name>
    <name type="common">Rotifer</name>
    <dbReference type="NCBI Taxonomy" id="249248"/>
    <lineage>
        <taxon>Eukaryota</taxon>
        <taxon>Metazoa</taxon>
        <taxon>Spiralia</taxon>
        <taxon>Gnathifera</taxon>
        <taxon>Rotifera</taxon>
        <taxon>Eurotatoria</taxon>
        <taxon>Bdelloidea</taxon>
        <taxon>Adinetida</taxon>
        <taxon>Adinetidae</taxon>
        <taxon>Adineta</taxon>
    </lineage>
</organism>
<feature type="binding site" evidence="7">
    <location>
        <position position="464"/>
    </location>
    <ligand>
        <name>Cu(2+)</name>
        <dbReference type="ChEBI" id="CHEBI:29036"/>
        <label>1</label>
        <note>catalytic</note>
    </ligand>
</feature>
<keyword evidence="9" id="KW-1133">Transmembrane helix</keyword>
<comment type="catalytic activity">
    <reaction evidence="6">
        <text>a [peptide]-C-terminal glycine + 2 L-ascorbate + O2 = a [peptide]-C-terminal (2S)-2-hydroxyglycine + 2 monodehydro-L-ascorbate radical + H2O</text>
        <dbReference type="Rhea" id="RHEA:21452"/>
        <dbReference type="Rhea" id="RHEA-COMP:13486"/>
        <dbReference type="Rhea" id="RHEA-COMP:15321"/>
        <dbReference type="ChEBI" id="CHEBI:15377"/>
        <dbReference type="ChEBI" id="CHEBI:15379"/>
        <dbReference type="ChEBI" id="CHEBI:38290"/>
        <dbReference type="ChEBI" id="CHEBI:59513"/>
        <dbReference type="ChEBI" id="CHEBI:137000"/>
        <dbReference type="ChEBI" id="CHEBI:142768"/>
        <dbReference type="EC" id="1.14.17.3"/>
    </reaction>
</comment>
<evidence type="ECO:0000256" key="1">
    <source>
        <dbReference type="ARBA" id="ARBA00012689"/>
    </source>
</evidence>
<dbReference type="InterPro" id="IPR036939">
    <property type="entry name" value="Cu2_ascorb_mOase_N_sf"/>
</dbReference>
<gene>
    <name evidence="12" type="ORF">EDS130_LOCUS34920</name>
</gene>
<evidence type="ECO:0000256" key="3">
    <source>
        <dbReference type="ARBA" id="ARBA00022729"/>
    </source>
</evidence>
<accession>A0A815JQA7</accession>
<evidence type="ECO:0000256" key="6">
    <source>
        <dbReference type="ARBA" id="ARBA00048431"/>
    </source>
</evidence>
<dbReference type="Gene3D" id="2.60.120.310">
    <property type="entry name" value="Copper type II, ascorbate-dependent monooxygenase, N-terminal domain"/>
    <property type="match status" value="1"/>
</dbReference>
<feature type="binding site" evidence="7">
    <location>
        <position position="527"/>
    </location>
    <ligand>
        <name>Cu(2+)</name>
        <dbReference type="ChEBI" id="CHEBI:29036"/>
        <label>1</label>
        <note>catalytic</note>
    </ligand>
</feature>
<keyword evidence="5" id="KW-0325">Glycoprotein</keyword>
<feature type="disulfide bond" evidence="8">
    <location>
        <begin position="470"/>
        <end position="486"/>
    </location>
</feature>
<dbReference type="GO" id="GO:0005507">
    <property type="term" value="F:copper ion binding"/>
    <property type="evidence" value="ECO:0007669"/>
    <property type="project" value="InterPro"/>
</dbReference>
<dbReference type="Proteomes" id="UP000663852">
    <property type="component" value="Unassembled WGS sequence"/>
</dbReference>
<evidence type="ECO:0000313" key="13">
    <source>
        <dbReference type="Proteomes" id="UP000663852"/>
    </source>
</evidence>
<dbReference type="SUPFAM" id="SSF49742">
    <property type="entry name" value="PHM/PNGase F"/>
    <property type="match status" value="2"/>
</dbReference>